<reference evidence="1 2" key="1">
    <citation type="submission" date="2019-09" db="EMBL/GenBank/DDBJ databases">
        <title>Serinicoccus pratensis sp. nov., isolated from meadow soil.</title>
        <authorList>
            <person name="Zhang W."/>
        </authorList>
    </citation>
    <scope>NUCLEOTIDE SEQUENCE [LARGE SCALE GENOMIC DNA]</scope>
    <source>
        <strain evidence="1 2">W204</strain>
    </source>
</reference>
<sequence length="96" mass="11304">MGAVTRVEQADPSSGLSERDRQILEFEGQHWTYPGSKEESIKDLFDLSTTRYYQILNQLIDTEAALAHKPLLVKRLRRERSRRQRTRSMRRLGMQV</sequence>
<gene>
    <name evidence="1" type="ORF">FY030_12650</name>
</gene>
<dbReference type="EMBL" id="CP044427">
    <property type="protein sequence ID" value="QFG69438.1"/>
    <property type="molecule type" value="Genomic_DNA"/>
</dbReference>
<evidence type="ECO:0000313" key="1">
    <source>
        <dbReference type="EMBL" id="QFG69438.1"/>
    </source>
</evidence>
<dbReference type="InterPro" id="IPR021678">
    <property type="entry name" value="DUF3263"/>
</dbReference>
<protein>
    <submittedName>
        <fullName evidence="1">DUF3263 domain-containing protein</fullName>
    </submittedName>
</protein>
<dbReference type="AlphaFoldDB" id="A0A5J6V6M6"/>
<dbReference type="Proteomes" id="UP000326546">
    <property type="component" value="Chromosome"/>
</dbReference>
<dbReference type="KEGG" id="serw:FY030_12650"/>
<evidence type="ECO:0000313" key="2">
    <source>
        <dbReference type="Proteomes" id="UP000326546"/>
    </source>
</evidence>
<keyword evidence="2" id="KW-1185">Reference proteome</keyword>
<proteinExistence type="predicted"/>
<dbReference type="RefSeq" id="WP_158061812.1">
    <property type="nucleotide sequence ID" value="NZ_CP044427.1"/>
</dbReference>
<accession>A0A5J6V6M6</accession>
<dbReference type="Pfam" id="PF11662">
    <property type="entry name" value="DUF3263"/>
    <property type="match status" value="1"/>
</dbReference>
<name>A0A5J6V6M6_9MICO</name>
<organism evidence="1 2">
    <name type="scientific">Ornithinimicrobium pratense</name>
    <dbReference type="NCBI Taxonomy" id="2593973"/>
    <lineage>
        <taxon>Bacteria</taxon>
        <taxon>Bacillati</taxon>
        <taxon>Actinomycetota</taxon>
        <taxon>Actinomycetes</taxon>
        <taxon>Micrococcales</taxon>
        <taxon>Ornithinimicrobiaceae</taxon>
        <taxon>Ornithinimicrobium</taxon>
    </lineage>
</organism>
<dbReference type="OrthoDB" id="3268863at2"/>